<dbReference type="InterPro" id="IPR003601">
    <property type="entry name" value="Topo_IA_2"/>
</dbReference>
<dbReference type="FunFam" id="1.10.290.10:FF:000001">
    <property type="entry name" value="DNA topoisomerase"/>
    <property type="match status" value="1"/>
</dbReference>
<comment type="function">
    <text evidence="17">Introduces a single-strand break via transesterification at a target site in duplex DNA. Releases the supercoiling and torsional tension of DNA introduced during the DNA replication and transcription by transiently cleaving and rejoining one strand of the DNA duplex. The scissile phosphodiester is attacked by the catalytic tyrosine of the enzyme, resulting in the formation of a DNA-(5'-phosphotyrosyl)-enzyme intermediate and the expulsion of a 3'-OH DNA strand.</text>
</comment>
<evidence type="ECO:0000256" key="2">
    <source>
        <dbReference type="ARBA" id="ARBA00004141"/>
    </source>
</evidence>
<evidence type="ECO:0000256" key="10">
    <source>
        <dbReference type="ARBA" id="ARBA00022833"/>
    </source>
</evidence>
<comment type="similarity">
    <text evidence="3">Belongs to the nonaspanin (TM9SF) (TC 9.A.2) family.</text>
</comment>
<evidence type="ECO:0000256" key="9">
    <source>
        <dbReference type="ARBA" id="ARBA00022771"/>
    </source>
</evidence>
<evidence type="ECO:0000256" key="5">
    <source>
        <dbReference type="ARBA" id="ARBA00012891"/>
    </source>
</evidence>
<keyword evidence="11 19" id="KW-1133">Transmembrane helix</keyword>
<dbReference type="Gene3D" id="3.30.65.10">
    <property type="entry name" value="Bacterial Topoisomerase I, domain 1"/>
    <property type="match status" value="1"/>
</dbReference>
<feature type="transmembrane region" description="Helical" evidence="19">
    <location>
        <begin position="493"/>
        <end position="517"/>
    </location>
</feature>
<dbReference type="GO" id="GO:0005634">
    <property type="term" value="C:nucleus"/>
    <property type="evidence" value="ECO:0007669"/>
    <property type="project" value="TreeGrafter"/>
</dbReference>
<comment type="function">
    <text evidence="16">Releases the supercoiling and torsional tension of DNA introduced during the DNA replication and transcription by transiently cleaving and rejoining one strand of the DNA duplex. Introduces a single-strand break via transesterification at a target site in duplex DNA. The scissile phosphodiester is attacked by the catalytic tyrosine of the enzyme, resulting in the formation of a DNA-(5'-phosphotyrosyl)-enzyme intermediate and the expulsion of a 3'-OH DNA strand. The free DNA strand than undergoes passage around the unbroken strand thus removing DNA supercoils. Finally, in the religation step, the DNA 3'-OH attacks the covalent intermediate to expel the active-site tyrosine and restore the DNA phosphodiester backbone. Weakly relaxes negative supercoils and displays a distinct preference for binding single-stranded DNA.</text>
</comment>
<comment type="subcellular location">
    <subcellularLocation>
        <location evidence="2">Membrane</location>
        <topology evidence="2">Multi-pass membrane protein</topology>
    </subcellularLocation>
</comment>
<dbReference type="GO" id="GO:0016020">
    <property type="term" value="C:membrane"/>
    <property type="evidence" value="ECO:0007669"/>
    <property type="project" value="UniProtKB-SubCell"/>
</dbReference>
<evidence type="ECO:0000256" key="8">
    <source>
        <dbReference type="ARBA" id="ARBA00022729"/>
    </source>
</evidence>
<keyword evidence="7" id="KW-0479">Metal-binding</keyword>
<dbReference type="InterPro" id="IPR013497">
    <property type="entry name" value="Topo_IA_cen"/>
</dbReference>
<dbReference type="GO" id="GO:0008270">
    <property type="term" value="F:zinc ion binding"/>
    <property type="evidence" value="ECO:0007669"/>
    <property type="project" value="UniProtKB-KW"/>
</dbReference>
<dbReference type="GO" id="GO:0006265">
    <property type="term" value="P:DNA topological change"/>
    <property type="evidence" value="ECO:0007669"/>
    <property type="project" value="InterPro"/>
</dbReference>
<dbReference type="InterPro" id="IPR013824">
    <property type="entry name" value="Topo_IA_cen_sub1"/>
</dbReference>
<dbReference type="GO" id="GO:0003677">
    <property type="term" value="F:DNA binding"/>
    <property type="evidence" value="ECO:0007669"/>
    <property type="project" value="UniProtKB-KW"/>
</dbReference>
<dbReference type="SMART" id="SM00436">
    <property type="entry name" value="TOP1Bc"/>
    <property type="match status" value="1"/>
</dbReference>
<dbReference type="STRING" id="34691.A0A182XHD4"/>
<dbReference type="GO" id="GO:0003917">
    <property type="term" value="F:DNA topoisomerase type I (single strand cut, ATP-independent) activity"/>
    <property type="evidence" value="ECO:0007669"/>
    <property type="project" value="UniProtKB-EC"/>
</dbReference>
<evidence type="ECO:0000256" key="16">
    <source>
        <dbReference type="ARBA" id="ARBA00056363"/>
    </source>
</evidence>
<dbReference type="Pfam" id="PF01131">
    <property type="entry name" value="Topoisom_bac"/>
    <property type="match status" value="1"/>
</dbReference>
<evidence type="ECO:0000256" key="11">
    <source>
        <dbReference type="ARBA" id="ARBA00022989"/>
    </source>
</evidence>
<keyword evidence="10" id="KW-0862">Zinc</keyword>
<feature type="transmembrane region" description="Helical" evidence="19">
    <location>
        <begin position="457"/>
        <end position="481"/>
    </location>
</feature>
<keyword evidence="22" id="KW-1185">Reference proteome</keyword>
<dbReference type="Proteomes" id="UP000076407">
    <property type="component" value="Unassembled WGS sequence"/>
</dbReference>
<evidence type="ECO:0000256" key="12">
    <source>
        <dbReference type="ARBA" id="ARBA00023029"/>
    </source>
</evidence>
<feature type="transmembrane region" description="Helical" evidence="19">
    <location>
        <begin position="339"/>
        <end position="362"/>
    </location>
</feature>
<evidence type="ECO:0000256" key="1">
    <source>
        <dbReference type="ARBA" id="ARBA00000213"/>
    </source>
</evidence>
<dbReference type="InterPro" id="IPR023405">
    <property type="entry name" value="Topo_IA_core_domain"/>
</dbReference>
<dbReference type="VEuPathDB" id="VectorBase:AQUA009252"/>
<evidence type="ECO:0000256" key="4">
    <source>
        <dbReference type="ARBA" id="ARBA00009446"/>
    </source>
</evidence>
<feature type="transmembrane region" description="Helical" evidence="19">
    <location>
        <begin position="274"/>
        <end position="296"/>
    </location>
</feature>
<evidence type="ECO:0000313" key="21">
    <source>
        <dbReference type="EnsemblMetazoa" id="AQUA009252-PA"/>
    </source>
</evidence>
<dbReference type="Gene3D" id="1.10.290.10">
    <property type="entry name" value="Topoisomerase I, domain 4"/>
    <property type="match status" value="1"/>
</dbReference>
<name>A0A182XHD4_ANOQN</name>
<dbReference type="PROSITE" id="PS00396">
    <property type="entry name" value="TOPO_IA_1"/>
    <property type="match status" value="1"/>
</dbReference>
<evidence type="ECO:0000256" key="3">
    <source>
        <dbReference type="ARBA" id="ARBA00005227"/>
    </source>
</evidence>
<dbReference type="Pfam" id="PF01396">
    <property type="entry name" value="Zn_ribbon_Top1"/>
    <property type="match status" value="1"/>
</dbReference>
<dbReference type="InterPro" id="IPR013498">
    <property type="entry name" value="Topo_IA_Znf"/>
</dbReference>
<keyword evidence="9" id="KW-0863">Zinc-finger</keyword>
<sequence length="1185" mass="135791">MKLTMENQNRRWTVQWLLGLVTLVLVVGHCSAFYVPGVAPVEFKKGQKIDVKAVKMTSTHTQLPYEYYSLQLCLPKNGTFVYKSENLGEVLRGDRIVNTPYEVRMAENVQCKLLCNAKDRPMNWDHEQSAKVAERIRHEYFVHLIIDNLPVATKFVNPDTMELQFEHGYRLGQTNGPNVFINNHLRFRLFYHLHSENQYRVVGFEVETLSISKNSLSFDGDTCIFPDNPKPQAVTPNGRTELYFTYSVVWQESSVKWASRWDIYLGMNDVQIHWFSIINSLVVVFFLSVIAMLGMLSPSSRGALMTAGIMLYVFMGLIAGYFSARLYKTMKGRNWERAAFLTATFYPGLVFGTCFFLNFFIWDKDSSGAVPFGTMVALLLLWFGISLPLVYLGYYFGYRKQAYQHPVRTNMIPRQIPHQHWYMNVGLCILMAGILPFGAVFIELFFIFSAIWQNQFYYLFGFLFLVFCILVVSCSQISIVMTYFQLCAEDYRWWWRSFIVSGGSAVYILFYSIFYFFTKLEITEFIPTLLYLGYTASVCSANMKYLNVAEKNDAAKTIAGLLSRGSSQRREGYSPYNKIYEFSYNLHGQSIQMIMTSVSGHLLTHEFLPSFRGWHSCSPEDLFDAPVRKNCPEQYEKIKKTLEREKSFPQDISNNLVSYGSCQIPTLGFVAQRYKEIENFIPQTFWKIKLTHTIDELTVEFHWSRNRLFDKQCCEAYLMLCQTNPTAKVVNVTQKPKNKWRPTPMDTVELEKLGSRKLKMNAKQVMTIAEKLYTQGIISYPRTETNMFTGDMKLAPLVQAQVASDQWGSFAEKVLQWGVNPRNGKKSDQAHPPIHPTKLPTNLSGDEWRVYELIARHFLACVSRDATGSETIVNVVVAEEEEFTASGLCIHERNYLEVYPYDRWNAKEIHSYQVGHTFEPTELGLHEGSTTAPNMLTEADLIALMEKHGIGTDATHAEHINTIKERGYIGERDRGFLVPGTLGMGLVEGYEMMELRLAHPELRAGLEADLKLVCEGRKNPNDVLAEQIAKYKEVYRIMSQKARALDRAMGQRLNQTPQEPPPDAGASAATATGAAPMREVCKCPKCGHKMCLRTKRDSSGYYLGCVAFPECRNNIWFDDSMREINVLDDTCARCGSKKMTVKFRSRSRRGRCTLIIEYDYCTCGPTCSQLDQYLGYRESKRTTSS</sequence>
<dbReference type="InterPro" id="IPR013826">
    <property type="entry name" value="Topo_IA_cen_sub3"/>
</dbReference>
<dbReference type="CDD" id="cd00186">
    <property type="entry name" value="TOP1Ac"/>
    <property type="match status" value="1"/>
</dbReference>
<comment type="catalytic activity">
    <reaction evidence="1 17">
        <text>ATP-independent breakage of single-stranded DNA, followed by passage and rejoining.</text>
        <dbReference type="EC" id="5.6.2.1"/>
    </reaction>
</comment>
<dbReference type="EC" id="5.6.2.1" evidence="5 17"/>
<evidence type="ECO:0000256" key="17">
    <source>
        <dbReference type="RuleBase" id="RU362092"/>
    </source>
</evidence>
<dbReference type="SUPFAM" id="SSF56712">
    <property type="entry name" value="Prokaryotic type I DNA topoisomerase"/>
    <property type="match status" value="1"/>
</dbReference>
<feature type="transmembrane region" description="Helical" evidence="19">
    <location>
        <begin position="374"/>
        <end position="396"/>
    </location>
</feature>
<feature type="domain" description="Topo IA-type catalytic" evidence="20">
    <location>
        <begin position="582"/>
        <end position="1035"/>
    </location>
</feature>
<keyword evidence="8" id="KW-0732">Signal</keyword>
<dbReference type="InterPro" id="IPR013825">
    <property type="entry name" value="Topo_IA_cen_sub2"/>
</dbReference>
<evidence type="ECO:0000256" key="7">
    <source>
        <dbReference type="ARBA" id="ARBA00022723"/>
    </source>
</evidence>
<evidence type="ECO:0000256" key="6">
    <source>
        <dbReference type="ARBA" id="ARBA00022692"/>
    </source>
</evidence>
<evidence type="ECO:0000259" key="20">
    <source>
        <dbReference type="PROSITE" id="PS52039"/>
    </source>
</evidence>
<comment type="similarity">
    <text evidence="4 17">Belongs to the type IA topoisomerase family.</text>
</comment>
<dbReference type="FunFam" id="1.10.460.10:FF:000003">
    <property type="entry name" value="DNA topoisomerase"/>
    <property type="match status" value="1"/>
</dbReference>
<feature type="transmembrane region" description="Helical" evidence="19">
    <location>
        <begin position="421"/>
        <end position="451"/>
    </location>
</feature>
<evidence type="ECO:0000256" key="15">
    <source>
        <dbReference type="ARBA" id="ARBA00023235"/>
    </source>
</evidence>
<dbReference type="InterPro" id="IPR000380">
    <property type="entry name" value="Topo_IA"/>
</dbReference>
<evidence type="ECO:0000256" key="13">
    <source>
        <dbReference type="ARBA" id="ARBA00023125"/>
    </source>
</evidence>
<dbReference type="GO" id="GO:0006281">
    <property type="term" value="P:DNA repair"/>
    <property type="evidence" value="ECO:0007669"/>
    <property type="project" value="TreeGrafter"/>
</dbReference>
<organism evidence="21 22">
    <name type="scientific">Anopheles quadriannulatus</name>
    <name type="common">Mosquito</name>
    <dbReference type="NCBI Taxonomy" id="34691"/>
    <lineage>
        <taxon>Eukaryota</taxon>
        <taxon>Metazoa</taxon>
        <taxon>Ecdysozoa</taxon>
        <taxon>Arthropoda</taxon>
        <taxon>Hexapoda</taxon>
        <taxon>Insecta</taxon>
        <taxon>Pterygota</taxon>
        <taxon>Neoptera</taxon>
        <taxon>Endopterygota</taxon>
        <taxon>Diptera</taxon>
        <taxon>Nematocera</taxon>
        <taxon>Culicoidea</taxon>
        <taxon>Culicidae</taxon>
        <taxon>Anophelinae</taxon>
        <taxon>Anopheles</taxon>
    </lineage>
</organism>
<dbReference type="InterPro" id="IPR004240">
    <property type="entry name" value="EMP70"/>
</dbReference>
<evidence type="ECO:0000256" key="19">
    <source>
        <dbReference type="SAM" id="Phobius"/>
    </source>
</evidence>
<dbReference type="PROSITE" id="PS52039">
    <property type="entry name" value="TOPO_IA_2"/>
    <property type="match status" value="1"/>
</dbReference>
<feature type="region of interest" description="Disordered" evidence="18">
    <location>
        <begin position="1048"/>
        <end position="1069"/>
    </location>
</feature>
<protein>
    <recommendedName>
        <fullName evidence="5 17">DNA topoisomerase</fullName>
        <ecNumber evidence="5 17">5.6.2.1</ecNumber>
    </recommendedName>
</protein>
<dbReference type="GO" id="GO:0006310">
    <property type="term" value="P:DNA recombination"/>
    <property type="evidence" value="ECO:0007669"/>
    <property type="project" value="TreeGrafter"/>
</dbReference>
<keyword evidence="15 17" id="KW-0413">Isomerase</keyword>
<evidence type="ECO:0000256" key="18">
    <source>
        <dbReference type="SAM" id="MobiDB-lite"/>
    </source>
</evidence>
<keyword evidence="12 17" id="KW-0799">Topoisomerase</keyword>
<dbReference type="Pfam" id="PF02990">
    <property type="entry name" value="EMP70"/>
    <property type="match status" value="1"/>
</dbReference>
<dbReference type="PANTHER" id="PTHR11390">
    <property type="entry name" value="PROKARYOTIC DNA TOPOISOMERASE"/>
    <property type="match status" value="1"/>
</dbReference>
<dbReference type="Gene3D" id="1.10.460.10">
    <property type="entry name" value="Topoisomerase I, domain 2"/>
    <property type="match status" value="1"/>
</dbReference>
<keyword evidence="6 19" id="KW-0812">Transmembrane</keyword>
<dbReference type="AlphaFoldDB" id="A0A182XHD4"/>
<dbReference type="EnsemblMetazoa" id="AQUA009252-RA">
    <property type="protein sequence ID" value="AQUA009252-PA"/>
    <property type="gene ID" value="AQUA009252"/>
</dbReference>
<dbReference type="PANTHER" id="PTHR11390:SF21">
    <property type="entry name" value="DNA TOPOISOMERASE 3-ALPHA"/>
    <property type="match status" value="1"/>
</dbReference>
<keyword evidence="14 19" id="KW-0472">Membrane</keyword>
<reference evidence="21" key="1">
    <citation type="submission" date="2020-05" db="UniProtKB">
        <authorList>
            <consortium name="EnsemblMetazoa"/>
        </authorList>
    </citation>
    <scope>IDENTIFICATION</scope>
    <source>
        <strain evidence="21">SANGQUA</strain>
    </source>
</reference>
<feature type="transmembrane region" description="Helical" evidence="19">
    <location>
        <begin position="302"/>
        <end position="327"/>
    </location>
</feature>
<dbReference type="GO" id="GO:0031422">
    <property type="term" value="C:RecQ family helicase-topoisomerase III complex"/>
    <property type="evidence" value="ECO:0007669"/>
    <property type="project" value="TreeGrafter"/>
</dbReference>
<keyword evidence="13 17" id="KW-0238">DNA-binding</keyword>
<dbReference type="InterPro" id="IPR003602">
    <property type="entry name" value="Topo_IA_DNA-bd_dom"/>
</dbReference>
<evidence type="ECO:0000256" key="14">
    <source>
        <dbReference type="ARBA" id="ARBA00023136"/>
    </source>
</evidence>
<accession>A0A182XHD4</accession>
<evidence type="ECO:0000313" key="22">
    <source>
        <dbReference type="Proteomes" id="UP000076407"/>
    </source>
</evidence>
<dbReference type="InterPro" id="IPR023406">
    <property type="entry name" value="Topo_IA_AS"/>
</dbReference>
<dbReference type="PRINTS" id="PR00417">
    <property type="entry name" value="PRTPISMRASEI"/>
</dbReference>
<feature type="transmembrane region" description="Helical" evidence="19">
    <location>
        <begin position="12"/>
        <end position="35"/>
    </location>
</feature>
<dbReference type="Gene3D" id="2.70.20.10">
    <property type="entry name" value="Topoisomerase I, domain 3"/>
    <property type="match status" value="1"/>
</dbReference>
<proteinExistence type="inferred from homology"/>
<dbReference type="SMART" id="SM00437">
    <property type="entry name" value="TOP1Ac"/>
    <property type="match status" value="1"/>
</dbReference>